<feature type="domain" description="Histone deacetylase" evidence="23">
    <location>
        <begin position="66"/>
        <end position="355"/>
    </location>
</feature>
<evidence type="ECO:0000256" key="14">
    <source>
        <dbReference type="ARBA" id="ARBA00049136"/>
    </source>
</evidence>
<dbReference type="GeneID" id="109488094"/>
<evidence type="ECO:0000256" key="15">
    <source>
        <dbReference type="ARBA" id="ARBA00049193"/>
    </source>
</evidence>
<evidence type="ECO:0000256" key="5">
    <source>
        <dbReference type="ARBA" id="ARBA00022454"/>
    </source>
</evidence>
<dbReference type="InterPro" id="IPR023801">
    <property type="entry name" value="His_deacetylse_dom"/>
</dbReference>
<keyword evidence="8 21" id="KW-0479">Metal-binding</keyword>
<evidence type="ECO:0000256" key="18">
    <source>
        <dbReference type="PIRNR" id="PIRNR037913"/>
    </source>
</evidence>
<proteinExistence type="inferred from homology"/>
<dbReference type="GO" id="GO:0141221">
    <property type="term" value="F:histone deacetylase activity, hydrolytic mechanism"/>
    <property type="evidence" value="ECO:0007669"/>
    <property type="project" value="UniProtKB-EC"/>
</dbReference>
<dbReference type="GO" id="GO:0005634">
    <property type="term" value="C:nucleus"/>
    <property type="evidence" value="ECO:0007669"/>
    <property type="project" value="UniProtKB-SubCell"/>
</dbReference>
<dbReference type="OrthoDB" id="73273at2759"/>
<evidence type="ECO:0000256" key="21">
    <source>
        <dbReference type="PIRSR" id="PIRSR037913-3"/>
    </source>
</evidence>
<feature type="active site" description="Proton acceptor" evidence="19">
    <location>
        <position position="177"/>
    </location>
</feature>
<evidence type="ECO:0000256" key="17">
    <source>
        <dbReference type="ARBA" id="ARBA00061569"/>
    </source>
</evidence>
<evidence type="ECO:0000256" key="19">
    <source>
        <dbReference type="PIRSR" id="PIRSR037913-1"/>
    </source>
</evidence>
<protein>
    <recommendedName>
        <fullName evidence="18">Histone deacetylase</fullName>
        <ecNumber evidence="18">3.5.1.98</ecNumber>
    </recommendedName>
</protein>
<organism evidence="24 25">
    <name type="scientific">Branchiostoma belcheri</name>
    <name type="common">Amphioxus</name>
    <dbReference type="NCBI Taxonomy" id="7741"/>
    <lineage>
        <taxon>Eukaryota</taxon>
        <taxon>Metazoa</taxon>
        <taxon>Chordata</taxon>
        <taxon>Cephalochordata</taxon>
        <taxon>Leptocardii</taxon>
        <taxon>Amphioxiformes</taxon>
        <taxon>Branchiostomatidae</taxon>
        <taxon>Branchiostoma</taxon>
    </lineage>
</organism>
<evidence type="ECO:0000259" key="23">
    <source>
        <dbReference type="Pfam" id="PF00850"/>
    </source>
</evidence>
<dbReference type="FunFam" id="3.40.800.20:FF:000006">
    <property type="entry name" value="Histone deacetylase 8"/>
    <property type="match status" value="1"/>
</dbReference>
<comment type="subcellular location">
    <subcellularLocation>
        <location evidence="3">Chromosome</location>
    </subcellularLocation>
    <subcellularLocation>
        <location evidence="4">Cytoplasm</location>
    </subcellularLocation>
    <subcellularLocation>
        <location evidence="2 18">Nucleus</location>
    </subcellularLocation>
</comment>
<dbReference type="EC" id="3.5.1.98" evidence="18"/>
<evidence type="ECO:0000256" key="16">
    <source>
        <dbReference type="ARBA" id="ARBA00049416"/>
    </source>
</evidence>
<dbReference type="PIRSF" id="PIRSF037913">
    <property type="entry name" value="His_deacetylse_1"/>
    <property type="match status" value="1"/>
</dbReference>
<dbReference type="PRINTS" id="PR01271">
    <property type="entry name" value="HISDACETLASE"/>
</dbReference>
<comment type="cofactor">
    <cofactor evidence="1">
        <name>a divalent metal cation</name>
        <dbReference type="ChEBI" id="CHEBI:60240"/>
    </cofactor>
</comment>
<comment type="similarity">
    <text evidence="17 18">Belongs to the histone deacetylase family. HD Type 1 subfamily.</text>
</comment>
<feature type="binding site" evidence="20">
    <location>
        <position position="135"/>
    </location>
    <ligand>
        <name>substrate</name>
    </ligand>
</feature>
<evidence type="ECO:0000256" key="22">
    <source>
        <dbReference type="SAM" id="MobiDB-lite"/>
    </source>
</evidence>
<feature type="compositionally biased region" description="Basic and acidic residues" evidence="22">
    <location>
        <begin position="9"/>
        <end position="19"/>
    </location>
</feature>
<evidence type="ECO:0000256" key="11">
    <source>
        <dbReference type="ARBA" id="ARBA00023015"/>
    </source>
</evidence>
<evidence type="ECO:0000313" key="25">
    <source>
        <dbReference type="RefSeq" id="XP_019647805.1"/>
    </source>
</evidence>
<feature type="binding site" evidence="21">
    <location>
        <position position="214"/>
    </location>
    <ligand>
        <name>a divalent metal cation</name>
        <dbReference type="ChEBI" id="CHEBI:60240"/>
    </ligand>
</feature>
<keyword evidence="12 18" id="KW-0804">Transcription</keyword>
<evidence type="ECO:0000256" key="9">
    <source>
        <dbReference type="ARBA" id="ARBA00022801"/>
    </source>
</evidence>
<dbReference type="Proteomes" id="UP000515135">
    <property type="component" value="Unplaced"/>
</dbReference>
<dbReference type="GO" id="GO:0005694">
    <property type="term" value="C:chromosome"/>
    <property type="evidence" value="ECO:0007669"/>
    <property type="project" value="UniProtKB-SubCell"/>
</dbReference>
<gene>
    <name evidence="25" type="primary">LOC109488094</name>
</gene>
<evidence type="ECO:0000313" key="24">
    <source>
        <dbReference type="Proteomes" id="UP000515135"/>
    </source>
</evidence>
<dbReference type="RefSeq" id="XP_019647805.1">
    <property type="nucleotide sequence ID" value="XM_019792246.1"/>
</dbReference>
<evidence type="ECO:0000256" key="4">
    <source>
        <dbReference type="ARBA" id="ARBA00004496"/>
    </source>
</evidence>
<name>A0A6P5A3H5_BRABE</name>
<feature type="binding site" evidence="21">
    <location>
        <position position="212"/>
    </location>
    <ligand>
        <name>a divalent metal cation</name>
        <dbReference type="ChEBI" id="CHEBI:60240"/>
    </ligand>
</feature>
<dbReference type="SUPFAM" id="SSF52768">
    <property type="entry name" value="Arginase/deacetylase"/>
    <property type="match status" value="1"/>
</dbReference>
<dbReference type="KEGG" id="bbel:109488094"/>
<dbReference type="PANTHER" id="PTHR10625:SF14">
    <property type="entry name" value="HISTONE DEACETYLASE 8"/>
    <property type="match status" value="1"/>
</dbReference>
<keyword evidence="24" id="KW-1185">Reference proteome</keyword>
<dbReference type="CDD" id="cd10000">
    <property type="entry name" value="HDAC8"/>
    <property type="match status" value="1"/>
</dbReference>
<evidence type="ECO:0000256" key="20">
    <source>
        <dbReference type="PIRSR" id="PIRSR037913-2"/>
    </source>
</evidence>
<evidence type="ECO:0000256" key="12">
    <source>
        <dbReference type="ARBA" id="ARBA00023163"/>
    </source>
</evidence>
<sequence>MAPNLNFDKMADGSDKENDGGGSCHRNLPPNRDVLVPRSDVACRNDAVVFVHSQMYVDLCNNLAKVPGRASAVHGLIEAYGLTKELRLVEPRPATVAELTSFHSTDYIDHLRKASAEEDEEKDIDVSEEFGLCYDCPILPGVYEYAAMVAGATLTAAQCLIDGECRVAINWHGGWHHAKKDEASGFCYVNDPVLAILRLRERFSKVLYIDLDLHHGDGVEDAFCCTSRVMTLSLHKFDTGFFPGTGDIHDTGMGRGRYYTVNVPLRDGIQDSQYFSVFNKVVSQAESCYRPEAVVLQLGADGMSGDPMGCFNLTPQGVGRCLAVVLDWKLPTLLLGGGGYHVGNTARCWTALTAQVLGKSLPQDIPEHEHFTEYGPDYELGITPGNRVNHNTDEYVEEVINIVSENLAHVM</sequence>
<dbReference type="GO" id="GO:0005737">
    <property type="term" value="C:cytoplasm"/>
    <property type="evidence" value="ECO:0007669"/>
    <property type="project" value="UniProtKB-SubCell"/>
</dbReference>
<evidence type="ECO:0000256" key="6">
    <source>
        <dbReference type="ARBA" id="ARBA00022490"/>
    </source>
</evidence>
<evidence type="ECO:0000256" key="13">
    <source>
        <dbReference type="ARBA" id="ARBA00023242"/>
    </source>
</evidence>
<feature type="region of interest" description="Disordered" evidence="22">
    <location>
        <begin position="1"/>
        <end position="31"/>
    </location>
</feature>
<dbReference type="Pfam" id="PF00850">
    <property type="entry name" value="Hist_deacetyl"/>
    <property type="match status" value="1"/>
</dbReference>
<evidence type="ECO:0000256" key="10">
    <source>
        <dbReference type="ARBA" id="ARBA00022853"/>
    </source>
</evidence>
<reference evidence="25" key="1">
    <citation type="submission" date="2025-08" db="UniProtKB">
        <authorList>
            <consortium name="RefSeq"/>
        </authorList>
    </citation>
    <scope>IDENTIFICATION</scope>
    <source>
        <tissue evidence="25">Gonad</tissue>
    </source>
</reference>
<dbReference type="InterPro" id="IPR037138">
    <property type="entry name" value="His_deacetylse_dom_sf"/>
</dbReference>
<comment type="catalytic activity">
    <reaction evidence="14">
        <text>N(6)-acetyl-L-lysyl-[protein] + H2O = L-lysyl-[protein] + acetate</text>
        <dbReference type="Rhea" id="RHEA:58108"/>
        <dbReference type="Rhea" id="RHEA-COMP:9752"/>
        <dbReference type="Rhea" id="RHEA-COMP:10731"/>
        <dbReference type="ChEBI" id="CHEBI:15377"/>
        <dbReference type="ChEBI" id="CHEBI:29969"/>
        <dbReference type="ChEBI" id="CHEBI:30089"/>
        <dbReference type="ChEBI" id="CHEBI:61930"/>
    </reaction>
    <physiologicalReaction direction="left-to-right" evidence="14">
        <dbReference type="Rhea" id="RHEA:58109"/>
    </physiologicalReaction>
</comment>
<dbReference type="AlphaFoldDB" id="A0A6P5A3H5"/>
<keyword evidence="13 18" id="KW-0539">Nucleus</keyword>
<feature type="binding site" evidence="21">
    <location>
        <position position="301"/>
    </location>
    <ligand>
        <name>a divalent metal cation</name>
        <dbReference type="ChEBI" id="CHEBI:60240"/>
    </ligand>
</feature>
<keyword evidence="11 18" id="KW-0805">Transcription regulation</keyword>
<dbReference type="GO" id="GO:0031507">
    <property type="term" value="P:heterochromatin formation"/>
    <property type="evidence" value="ECO:0007669"/>
    <property type="project" value="TreeGrafter"/>
</dbReference>
<dbReference type="InterPro" id="IPR000286">
    <property type="entry name" value="HDACs"/>
</dbReference>
<evidence type="ECO:0000256" key="7">
    <source>
        <dbReference type="ARBA" id="ARBA00022491"/>
    </source>
</evidence>
<keyword evidence="5" id="KW-0158">Chromosome</keyword>
<evidence type="ECO:0000256" key="1">
    <source>
        <dbReference type="ARBA" id="ARBA00001968"/>
    </source>
</evidence>
<keyword evidence="9 18" id="KW-0378">Hydrolase</keyword>
<feature type="binding site" evidence="20">
    <location>
        <position position="185"/>
    </location>
    <ligand>
        <name>substrate</name>
    </ligand>
</feature>
<dbReference type="PRINTS" id="PR01270">
    <property type="entry name" value="HDASUPER"/>
</dbReference>
<evidence type="ECO:0000256" key="3">
    <source>
        <dbReference type="ARBA" id="ARBA00004286"/>
    </source>
</evidence>
<comment type="catalytic activity">
    <reaction evidence="16">
        <text>N(6)-acetyl-L-lysyl-[histone] + H2O = L-lysyl-[histone] + acetate</text>
        <dbReference type="Rhea" id="RHEA:58196"/>
        <dbReference type="Rhea" id="RHEA-COMP:9845"/>
        <dbReference type="Rhea" id="RHEA-COMP:11338"/>
        <dbReference type="ChEBI" id="CHEBI:15377"/>
        <dbReference type="ChEBI" id="CHEBI:29969"/>
        <dbReference type="ChEBI" id="CHEBI:30089"/>
        <dbReference type="ChEBI" id="CHEBI:61930"/>
        <dbReference type="EC" id="3.5.1.98"/>
    </reaction>
    <physiologicalReaction direction="left-to-right" evidence="16">
        <dbReference type="Rhea" id="RHEA:58197"/>
    </physiologicalReaction>
</comment>
<comment type="catalytic activity">
    <reaction evidence="15">
        <text>N(6)-(2E)-butenoyl-L-lysyl-[protein] + H2O = (2E)-2-butenoate + L-lysyl-[protein]</text>
        <dbReference type="Rhea" id="RHEA:69172"/>
        <dbReference type="Rhea" id="RHEA-COMP:9752"/>
        <dbReference type="Rhea" id="RHEA-COMP:13707"/>
        <dbReference type="ChEBI" id="CHEBI:15377"/>
        <dbReference type="ChEBI" id="CHEBI:29969"/>
        <dbReference type="ChEBI" id="CHEBI:35899"/>
        <dbReference type="ChEBI" id="CHEBI:137954"/>
    </reaction>
    <physiologicalReaction direction="left-to-right" evidence="15">
        <dbReference type="Rhea" id="RHEA:69173"/>
    </physiologicalReaction>
</comment>
<dbReference type="InterPro" id="IPR003084">
    <property type="entry name" value="HDAC_I/II"/>
</dbReference>
<dbReference type="Gene3D" id="3.40.800.20">
    <property type="entry name" value="Histone deacetylase domain"/>
    <property type="match status" value="1"/>
</dbReference>
<evidence type="ECO:0000256" key="8">
    <source>
        <dbReference type="ARBA" id="ARBA00022723"/>
    </source>
</evidence>
<evidence type="ECO:0000256" key="2">
    <source>
        <dbReference type="ARBA" id="ARBA00004123"/>
    </source>
</evidence>
<dbReference type="GO" id="GO:0046872">
    <property type="term" value="F:metal ion binding"/>
    <property type="evidence" value="ECO:0007669"/>
    <property type="project" value="UniProtKB-KW"/>
</dbReference>
<dbReference type="PANTHER" id="PTHR10625">
    <property type="entry name" value="HISTONE DEACETYLASE HDAC1-RELATED"/>
    <property type="match status" value="1"/>
</dbReference>
<dbReference type="InterPro" id="IPR023696">
    <property type="entry name" value="Ureohydrolase_dom_sf"/>
</dbReference>
<feature type="binding site" evidence="20">
    <location>
        <position position="340"/>
    </location>
    <ligand>
        <name>substrate</name>
    </ligand>
</feature>
<keyword evidence="10 18" id="KW-0156">Chromatin regulator</keyword>
<accession>A0A6P5A3H5</accession>
<keyword evidence="7" id="KW-0678">Repressor</keyword>
<keyword evidence="6" id="KW-0963">Cytoplasm</keyword>